<dbReference type="AlphaFoldDB" id="A0A6J4U328"/>
<sequence>MTEERREFSVDARADAGTRTFVVDDGTTARTYRLAAAGQQDCLDLHARLSDDFGTRMPRNRVSRAAPAATMRHRPLLTRNISPDILYGYGDPAVLRVAEERAWYMAVTSNDAPDSFPLLRTTDLVDWEPVGFVFPRGAKPAWA</sequence>
<dbReference type="EMBL" id="CADCVX010000635">
    <property type="protein sequence ID" value="CAA9538773.1"/>
    <property type="molecule type" value="Genomic_DNA"/>
</dbReference>
<name>A0A6J4U328_9SPHN</name>
<reference evidence="1" key="1">
    <citation type="submission" date="2020-02" db="EMBL/GenBank/DDBJ databases">
        <authorList>
            <person name="Meier V. D."/>
        </authorList>
    </citation>
    <scope>NUCLEOTIDE SEQUENCE</scope>
    <source>
        <strain evidence="1">AVDCRST_MAG91</strain>
    </source>
</reference>
<dbReference type="InterPro" id="IPR023296">
    <property type="entry name" value="Glyco_hydro_beta-prop_sf"/>
</dbReference>
<protein>
    <submittedName>
        <fullName evidence="1">Uncharacterized protein</fullName>
    </submittedName>
</protein>
<gene>
    <name evidence="1" type="ORF">AVDCRST_MAG91-3628</name>
</gene>
<dbReference type="SUPFAM" id="SSF75005">
    <property type="entry name" value="Arabinanase/levansucrase/invertase"/>
    <property type="match status" value="1"/>
</dbReference>
<feature type="non-terminal residue" evidence="1">
    <location>
        <position position="143"/>
    </location>
</feature>
<organism evidence="1">
    <name type="scientific">uncultured Sphingomonadaceae bacterium</name>
    <dbReference type="NCBI Taxonomy" id="169976"/>
    <lineage>
        <taxon>Bacteria</taxon>
        <taxon>Pseudomonadati</taxon>
        <taxon>Pseudomonadota</taxon>
        <taxon>Alphaproteobacteria</taxon>
        <taxon>Sphingomonadales</taxon>
        <taxon>Sphingomonadaceae</taxon>
        <taxon>environmental samples</taxon>
    </lineage>
</organism>
<dbReference type="Gene3D" id="2.115.10.20">
    <property type="entry name" value="Glycosyl hydrolase domain, family 43"/>
    <property type="match status" value="1"/>
</dbReference>
<evidence type="ECO:0000313" key="1">
    <source>
        <dbReference type="EMBL" id="CAA9538773.1"/>
    </source>
</evidence>
<accession>A0A6J4U328</accession>
<proteinExistence type="predicted"/>